<sequence>MQNLNHLEEFIPWKKPHRGAVKAPRIADRKGEYYVLRRESFLSEEPYLTENVTPSKMKSCNFTSRNWEGVFLFNHPQYESKKKKINPKKLFHQPQPPNFDSIAYQVQTRPKASPLDYIIKSTNTRNPKLWEDFIPWKKRHRGAVKAAGRAEIEGQVLCLEAGILPLQGTPSCR</sequence>
<dbReference type="AlphaFoldDB" id="A0AAV4XEC0"/>
<evidence type="ECO:0000313" key="2">
    <source>
        <dbReference type="Proteomes" id="UP001054945"/>
    </source>
</evidence>
<dbReference type="Proteomes" id="UP001054945">
    <property type="component" value="Unassembled WGS sequence"/>
</dbReference>
<protein>
    <submittedName>
        <fullName evidence="1">Uncharacterized protein</fullName>
    </submittedName>
</protein>
<evidence type="ECO:0000313" key="1">
    <source>
        <dbReference type="EMBL" id="GIY92355.1"/>
    </source>
</evidence>
<keyword evidence="2" id="KW-1185">Reference proteome</keyword>
<gene>
    <name evidence="1" type="ORF">CEXT_362691</name>
</gene>
<organism evidence="1 2">
    <name type="scientific">Caerostris extrusa</name>
    <name type="common">Bark spider</name>
    <name type="synonym">Caerostris bankana</name>
    <dbReference type="NCBI Taxonomy" id="172846"/>
    <lineage>
        <taxon>Eukaryota</taxon>
        <taxon>Metazoa</taxon>
        <taxon>Ecdysozoa</taxon>
        <taxon>Arthropoda</taxon>
        <taxon>Chelicerata</taxon>
        <taxon>Arachnida</taxon>
        <taxon>Araneae</taxon>
        <taxon>Araneomorphae</taxon>
        <taxon>Entelegynae</taxon>
        <taxon>Araneoidea</taxon>
        <taxon>Araneidae</taxon>
        <taxon>Caerostris</taxon>
    </lineage>
</organism>
<reference evidence="1 2" key="1">
    <citation type="submission" date="2021-06" db="EMBL/GenBank/DDBJ databases">
        <title>Caerostris extrusa draft genome.</title>
        <authorList>
            <person name="Kono N."/>
            <person name="Arakawa K."/>
        </authorList>
    </citation>
    <scope>NUCLEOTIDE SEQUENCE [LARGE SCALE GENOMIC DNA]</scope>
</reference>
<comment type="caution">
    <text evidence="1">The sequence shown here is derived from an EMBL/GenBank/DDBJ whole genome shotgun (WGS) entry which is preliminary data.</text>
</comment>
<proteinExistence type="predicted"/>
<accession>A0AAV4XEC0</accession>
<name>A0AAV4XEC0_CAEEX</name>
<dbReference type="EMBL" id="BPLR01000128">
    <property type="protein sequence ID" value="GIY92355.1"/>
    <property type="molecule type" value="Genomic_DNA"/>
</dbReference>